<reference evidence="2" key="1">
    <citation type="journal article" date="2020" name="Stud. Mycol.">
        <title>101 Dothideomycetes genomes: a test case for predicting lifestyles and emergence of pathogens.</title>
        <authorList>
            <person name="Haridas S."/>
            <person name="Albert R."/>
            <person name="Binder M."/>
            <person name="Bloem J."/>
            <person name="Labutti K."/>
            <person name="Salamov A."/>
            <person name="Andreopoulos B."/>
            <person name="Baker S."/>
            <person name="Barry K."/>
            <person name="Bills G."/>
            <person name="Bluhm B."/>
            <person name="Cannon C."/>
            <person name="Castanera R."/>
            <person name="Culley D."/>
            <person name="Daum C."/>
            <person name="Ezra D."/>
            <person name="Gonzalez J."/>
            <person name="Henrissat B."/>
            <person name="Kuo A."/>
            <person name="Liang C."/>
            <person name="Lipzen A."/>
            <person name="Lutzoni F."/>
            <person name="Magnuson J."/>
            <person name="Mondo S."/>
            <person name="Nolan M."/>
            <person name="Ohm R."/>
            <person name="Pangilinan J."/>
            <person name="Park H.-J."/>
            <person name="Ramirez L."/>
            <person name="Alfaro M."/>
            <person name="Sun H."/>
            <person name="Tritt A."/>
            <person name="Yoshinaga Y."/>
            <person name="Zwiers L.-H."/>
            <person name="Turgeon B."/>
            <person name="Goodwin S."/>
            <person name="Spatafora J."/>
            <person name="Crous P."/>
            <person name="Grigoriev I."/>
        </authorList>
    </citation>
    <scope>NUCLEOTIDE SEQUENCE</scope>
    <source>
        <strain evidence="2">CBS 125425</strain>
    </source>
</reference>
<sequence>MGAGHKAQWTAKGSCTARRFLEVPGRRAALSRCVIAAADAAAISCMRCARTTVLARQCRAGVTSSVDSRGPWSGRCKVVVDISRSHRSEQSRAEQSRAEERCLTCLSSVPLPRTHHHGRCHHHNHNRRTTAARGTSSRIFSSTNRSVLVGPARGSCWLHNDGDAACTPRRTPPRPRHDPHASLRGCETI</sequence>
<evidence type="ECO:0000256" key="1">
    <source>
        <dbReference type="SAM" id="MobiDB-lite"/>
    </source>
</evidence>
<organism evidence="2 3">
    <name type="scientific">Polyplosphaeria fusca</name>
    <dbReference type="NCBI Taxonomy" id="682080"/>
    <lineage>
        <taxon>Eukaryota</taxon>
        <taxon>Fungi</taxon>
        <taxon>Dikarya</taxon>
        <taxon>Ascomycota</taxon>
        <taxon>Pezizomycotina</taxon>
        <taxon>Dothideomycetes</taxon>
        <taxon>Pleosporomycetidae</taxon>
        <taxon>Pleosporales</taxon>
        <taxon>Tetraplosphaeriaceae</taxon>
        <taxon>Polyplosphaeria</taxon>
    </lineage>
</organism>
<dbReference type="EMBL" id="ML996145">
    <property type="protein sequence ID" value="KAF2734634.1"/>
    <property type="molecule type" value="Genomic_DNA"/>
</dbReference>
<dbReference type="Proteomes" id="UP000799444">
    <property type="component" value="Unassembled WGS sequence"/>
</dbReference>
<gene>
    <name evidence="2" type="ORF">EJ04DRAFT_230900</name>
</gene>
<feature type="region of interest" description="Disordered" evidence="1">
    <location>
        <begin position="116"/>
        <end position="138"/>
    </location>
</feature>
<feature type="compositionally biased region" description="Basic residues" evidence="1">
    <location>
        <begin position="116"/>
        <end position="130"/>
    </location>
</feature>
<accession>A0A9P4QXM8</accession>
<dbReference type="AlphaFoldDB" id="A0A9P4QXM8"/>
<feature type="region of interest" description="Disordered" evidence="1">
    <location>
        <begin position="167"/>
        <end position="189"/>
    </location>
</feature>
<evidence type="ECO:0000313" key="3">
    <source>
        <dbReference type="Proteomes" id="UP000799444"/>
    </source>
</evidence>
<proteinExistence type="predicted"/>
<keyword evidence="3" id="KW-1185">Reference proteome</keyword>
<name>A0A9P4QXM8_9PLEO</name>
<evidence type="ECO:0000313" key="2">
    <source>
        <dbReference type="EMBL" id="KAF2734634.1"/>
    </source>
</evidence>
<comment type="caution">
    <text evidence="2">The sequence shown here is derived from an EMBL/GenBank/DDBJ whole genome shotgun (WGS) entry which is preliminary data.</text>
</comment>
<protein>
    <submittedName>
        <fullName evidence="2">Uncharacterized protein</fullName>
    </submittedName>
</protein>